<dbReference type="GO" id="GO:0005829">
    <property type="term" value="C:cytosol"/>
    <property type="evidence" value="ECO:0007669"/>
    <property type="project" value="TreeGrafter"/>
</dbReference>
<dbReference type="PANTHER" id="PTHR11076">
    <property type="entry name" value="DNA REPAIR POLYMERASE UMUC / TRANSFERASE FAMILY MEMBER"/>
    <property type="match status" value="1"/>
</dbReference>
<dbReference type="OrthoDB" id="9808813at2"/>
<comment type="similarity">
    <text evidence="1">Belongs to the DNA polymerase type-Y family.</text>
</comment>
<dbReference type="GO" id="GO:0003684">
    <property type="term" value="F:damaged DNA binding"/>
    <property type="evidence" value="ECO:0007669"/>
    <property type="project" value="InterPro"/>
</dbReference>
<dbReference type="Gene3D" id="3.40.1170.60">
    <property type="match status" value="1"/>
</dbReference>
<dbReference type="Pfam" id="PF13438">
    <property type="entry name" value="DUF4113"/>
    <property type="match status" value="1"/>
</dbReference>
<evidence type="ECO:0000313" key="7">
    <source>
        <dbReference type="EMBL" id="SJM38451.1"/>
    </source>
</evidence>
<dbReference type="Pfam" id="PF00817">
    <property type="entry name" value="IMS"/>
    <property type="match status" value="1"/>
</dbReference>
<evidence type="ECO:0000256" key="4">
    <source>
        <dbReference type="ARBA" id="ARBA00023204"/>
    </source>
</evidence>
<dbReference type="EMBL" id="FUGD01000169">
    <property type="protein sequence ID" value="SJM38451.1"/>
    <property type="molecule type" value="Genomic_DNA"/>
</dbReference>
<dbReference type="SUPFAM" id="SSF56672">
    <property type="entry name" value="DNA/RNA polymerases"/>
    <property type="match status" value="1"/>
</dbReference>
<gene>
    <name evidence="7" type="primary">dinB_2</name>
    <name evidence="7" type="ORF">A1019T_02444</name>
</gene>
<dbReference type="Gene3D" id="1.10.150.20">
    <property type="entry name" value="5' to 3' exonuclease, C-terminal subdomain"/>
    <property type="match status" value="1"/>
</dbReference>
<dbReference type="InterPro" id="IPR001126">
    <property type="entry name" value="UmuC"/>
</dbReference>
<dbReference type="InterPro" id="IPR043502">
    <property type="entry name" value="DNA/RNA_pol_sf"/>
</dbReference>
<keyword evidence="3" id="KW-0741">SOS mutagenesis</keyword>
<evidence type="ECO:0000256" key="2">
    <source>
        <dbReference type="ARBA" id="ARBA00022763"/>
    </source>
</evidence>
<dbReference type="GO" id="GO:0006281">
    <property type="term" value="P:DNA repair"/>
    <property type="evidence" value="ECO:0007669"/>
    <property type="project" value="UniProtKB-KW"/>
</dbReference>
<keyword evidence="8" id="KW-1185">Reference proteome</keyword>
<dbReference type="PANTHER" id="PTHR11076:SF34">
    <property type="entry name" value="PROTEIN UMUC"/>
    <property type="match status" value="1"/>
</dbReference>
<keyword evidence="4" id="KW-0234">DNA repair</keyword>
<evidence type="ECO:0000256" key="1">
    <source>
        <dbReference type="ARBA" id="ARBA00010945"/>
    </source>
</evidence>
<dbReference type="InterPro" id="IPR017961">
    <property type="entry name" value="DNA_pol_Y-fam_little_finger"/>
</dbReference>
<dbReference type="InterPro" id="IPR025188">
    <property type="entry name" value="DUF4113"/>
</dbReference>
<evidence type="ECO:0000256" key="3">
    <source>
        <dbReference type="ARBA" id="ARBA00023199"/>
    </source>
</evidence>
<keyword evidence="2" id="KW-0227">DNA damage</keyword>
<dbReference type="RefSeq" id="WP_077449791.1">
    <property type="nucleotide sequence ID" value="NZ_FUGD01000169.1"/>
</dbReference>
<evidence type="ECO:0000313" key="8">
    <source>
        <dbReference type="Proteomes" id="UP000188169"/>
    </source>
</evidence>
<evidence type="ECO:0000259" key="6">
    <source>
        <dbReference type="PROSITE" id="PS50173"/>
    </source>
</evidence>
<dbReference type="Pfam" id="PF11799">
    <property type="entry name" value="IMS_C"/>
    <property type="match status" value="1"/>
</dbReference>
<dbReference type="PROSITE" id="PS50173">
    <property type="entry name" value="UMUC"/>
    <property type="match status" value="1"/>
</dbReference>
<dbReference type="Proteomes" id="UP000188169">
    <property type="component" value="Unassembled WGS sequence"/>
</dbReference>
<dbReference type="Gene3D" id="3.30.70.270">
    <property type="match status" value="1"/>
</dbReference>
<dbReference type="STRING" id="1945520.A1019T_02444"/>
<evidence type="ECO:0000256" key="5">
    <source>
        <dbReference type="ARBA" id="ARBA00023236"/>
    </source>
</evidence>
<dbReference type="GO" id="GO:0042276">
    <property type="term" value="P:error-prone translesion synthesis"/>
    <property type="evidence" value="ECO:0007669"/>
    <property type="project" value="TreeGrafter"/>
</dbReference>
<dbReference type="GO" id="GO:0003887">
    <property type="term" value="F:DNA-directed DNA polymerase activity"/>
    <property type="evidence" value="ECO:0007669"/>
    <property type="project" value="UniProtKB-EC"/>
</dbReference>
<dbReference type="InterPro" id="IPR050116">
    <property type="entry name" value="DNA_polymerase-Y"/>
</dbReference>
<keyword evidence="7" id="KW-0808">Transferase</keyword>
<accession>A0A1R4EIV9</accession>
<dbReference type="InterPro" id="IPR043128">
    <property type="entry name" value="Rev_trsase/Diguanyl_cyclase"/>
</dbReference>
<organism evidence="7 8">
    <name type="scientific">Psychrobacter pasteurii</name>
    <dbReference type="NCBI Taxonomy" id="1945520"/>
    <lineage>
        <taxon>Bacteria</taxon>
        <taxon>Pseudomonadati</taxon>
        <taxon>Pseudomonadota</taxon>
        <taxon>Gammaproteobacteria</taxon>
        <taxon>Moraxellales</taxon>
        <taxon>Moraxellaceae</taxon>
        <taxon>Psychrobacter</taxon>
    </lineage>
</organism>
<name>A0A1R4EIV9_9GAMM</name>
<protein>
    <submittedName>
        <fullName evidence="7">DNA polymerase IV</fullName>
        <ecNumber evidence="7">2.7.7.7</ecNumber>
    </submittedName>
</protein>
<dbReference type="NCBIfam" id="NF002955">
    <property type="entry name" value="PRK03609.1"/>
    <property type="match status" value="1"/>
</dbReference>
<dbReference type="AlphaFoldDB" id="A0A1R4EIV9"/>
<dbReference type="GO" id="GO:0009432">
    <property type="term" value="P:SOS response"/>
    <property type="evidence" value="ECO:0007669"/>
    <property type="project" value="UniProtKB-KW"/>
</dbReference>
<sequence>MYALIDCNSFYATCEKLFRPDLKNKPVVVLSNNDGCIVARSKEAKELGIKMGVPYFQVKEFCKRNNVEVFSSNYALYADMSQRVMSTLESLCPTVEVYSIDEAFLYLADYPVAMQNLDEYGRKLKAIVEKYTGISVGVGIGKTKTLAKLANHAAKKYSATKGVCVLTNERWIRRLMQITDIGEVWGVGRRYKQRLNKLGVETVYQLAICEPEKIRQHFGVVLERTCLELNGQSCIGIETIEPKQQIISSRSFSKRITDQHELTEAVCGHVAKAASKLRQQNSFCGFMSVFATNSAFSSSERYTPISGQYQFNVPTADTRVMIGAAREVMSKIYIDKVRYSKAGVMLSGICQHDEVQLDMFDTQSESEGNKRSELMALVDELNSRFQHDRNQQATVFIASEGIKKMQTWQMSRELLSPCYTTRINDLVVVK</sequence>
<dbReference type="EC" id="2.7.7.7" evidence="7"/>
<feature type="domain" description="UmuC" evidence="6">
    <location>
        <begin position="2"/>
        <end position="188"/>
    </location>
</feature>
<proteinExistence type="inferred from homology"/>
<keyword evidence="5" id="KW-0742">SOS response</keyword>
<dbReference type="CDD" id="cd01700">
    <property type="entry name" value="PolY_Pol_V_umuC"/>
    <property type="match status" value="1"/>
</dbReference>
<reference evidence="8" key="1">
    <citation type="submission" date="2017-02" db="EMBL/GenBank/DDBJ databases">
        <authorList>
            <person name="Mornico D."/>
        </authorList>
    </citation>
    <scope>NUCLEOTIDE SEQUENCE [LARGE SCALE GENOMIC DNA]</scope>
</reference>
<keyword evidence="7" id="KW-0548">Nucleotidyltransferase</keyword>